<proteinExistence type="predicted"/>
<dbReference type="EMBL" id="JAWDGP010000540">
    <property type="protein sequence ID" value="KAK3799748.1"/>
    <property type="molecule type" value="Genomic_DNA"/>
</dbReference>
<evidence type="ECO:0000313" key="2">
    <source>
        <dbReference type="Proteomes" id="UP001283361"/>
    </source>
</evidence>
<dbReference type="Proteomes" id="UP001283361">
    <property type="component" value="Unassembled WGS sequence"/>
</dbReference>
<comment type="caution">
    <text evidence="1">The sequence shown here is derived from an EMBL/GenBank/DDBJ whole genome shotgun (WGS) entry which is preliminary data.</text>
</comment>
<protein>
    <submittedName>
        <fullName evidence="1">Uncharacterized protein</fullName>
    </submittedName>
</protein>
<keyword evidence="2" id="KW-1185">Reference proteome</keyword>
<dbReference type="AlphaFoldDB" id="A0AAE1B4Y4"/>
<gene>
    <name evidence="1" type="ORF">RRG08_025363</name>
</gene>
<sequence length="160" mass="17761">MRSVIRLTLSTEMSPIKTRGPLSLVARACYGVNCVSLASVGAAKKQIPVQFTIEWCAILFERLVTSSKENPQKGTLNNSDTSHRAIFVDHAWLPGQLLQTSLLPRRKKINEARTLVAMTDAQLVGVMNSEEVMVVAPLTNLVSERHFGHLEASQKRWPHS</sequence>
<evidence type="ECO:0000313" key="1">
    <source>
        <dbReference type="EMBL" id="KAK3799748.1"/>
    </source>
</evidence>
<name>A0AAE1B4Y4_9GAST</name>
<reference evidence="1" key="1">
    <citation type="journal article" date="2023" name="G3 (Bethesda)">
        <title>A reference genome for the long-term kleptoplast-retaining sea slug Elysia crispata morphotype clarki.</title>
        <authorList>
            <person name="Eastman K.E."/>
            <person name="Pendleton A.L."/>
            <person name="Shaikh M.A."/>
            <person name="Suttiyut T."/>
            <person name="Ogas R."/>
            <person name="Tomko P."/>
            <person name="Gavelis G."/>
            <person name="Widhalm J.R."/>
            <person name="Wisecaver J.H."/>
        </authorList>
    </citation>
    <scope>NUCLEOTIDE SEQUENCE</scope>
    <source>
        <strain evidence="1">ECLA1</strain>
    </source>
</reference>
<organism evidence="1 2">
    <name type="scientific">Elysia crispata</name>
    <name type="common">lettuce slug</name>
    <dbReference type="NCBI Taxonomy" id="231223"/>
    <lineage>
        <taxon>Eukaryota</taxon>
        <taxon>Metazoa</taxon>
        <taxon>Spiralia</taxon>
        <taxon>Lophotrochozoa</taxon>
        <taxon>Mollusca</taxon>
        <taxon>Gastropoda</taxon>
        <taxon>Heterobranchia</taxon>
        <taxon>Euthyneura</taxon>
        <taxon>Panpulmonata</taxon>
        <taxon>Sacoglossa</taxon>
        <taxon>Placobranchoidea</taxon>
        <taxon>Plakobranchidae</taxon>
        <taxon>Elysia</taxon>
    </lineage>
</organism>
<accession>A0AAE1B4Y4</accession>